<sequence length="255" mass="26827">MKLSPHKSVTVAVLATVLLTASIAGPAAAATGGVQFAATNNTTTTTQAQTTQTSEQCDPSNPELQQARLYTDDPTITKDSPGVISGSLVTDITNDCRIVVQLTLTVPNGMYIQGSSDVGSGGGGLVTNTIEVDPGESKSLRATVFSNNLGTKTVTADLTYFPKGHKDMARELDGQMLEFTTEEKAMPDTKSDGGNESVNDASTPNEGRNTLLGGESVWSKNMLTIVIVGLLLLLGAAMYVMVPDTFKFDFDIGKR</sequence>
<evidence type="ECO:0000313" key="3">
    <source>
        <dbReference type="EMBL" id="GGL68121.1"/>
    </source>
</evidence>
<dbReference type="OrthoDB" id="271551at2157"/>
<name>A0A830FLQ5_9EURY</name>
<dbReference type="Proteomes" id="UP000607197">
    <property type="component" value="Unassembled WGS sequence"/>
</dbReference>
<feature type="region of interest" description="Disordered" evidence="1">
    <location>
        <begin position="184"/>
        <end position="209"/>
    </location>
</feature>
<feature type="transmembrane region" description="Helical" evidence="2">
    <location>
        <begin position="222"/>
        <end position="242"/>
    </location>
</feature>
<reference evidence="3" key="2">
    <citation type="submission" date="2020-09" db="EMBL/GenBank/DDBJ databases">
        <authorList>
            <person name="Sun Q."/>
            <person name="Ohkuma M."/>
        </authorList>
    </citation>
    <scope>NUCLEOTIDE SEQUENCE</scope>
    <source>
        <strain evidence="3">JCM 19596</strain>
    </source>
</reference>
<dbReference type="EMBL" id="BMPG01000004">
    <property type="protein sequence ID" value="GGL68121.1"/>
    <property type="molecule type" value="Genomic_DNA"/>
</dbReference>
<keyword evidence="2" id="KW-0472">Membrane</keyword>
<feature type="compositionally biased region" description="Polar residues" evidence="1">
    <location>
        <begin position="194"/>
        <end position="208"/>
    </location>
</feature>
<organism evidence="3 4">
    <name type="scientific">Halocalculus aciditolerans</name>
    <dbReference type="NCBI Taxonomy" id="1383812"/>
    <lineage>
        <taxon>Archaea</taxon>
        <taxon>Methanobacteriati</taxon>
        <taxon>Methanobacteriota</taxon>
        <taxon>Stenosarchaea group</taxon>
        <taxon>Halobacteria</taxon>
        <taxon>Halobacteriales</taxon>
        <taxon>Halobacteriaceae</taxon>
        <taxon>Halocalculus</taxon>
    </lineage>
</organism>
<feature type="compositionally biased region" description="Basic and acidic residues" evidence="1">
    <location>
        <begin position="184"/>
        <end position="193"/>
    </location>
</feature>
<accession>A0A830FLQ5</accession>
<keyword evidence="4" id="KW-1185">Reference proteome</keyword>
<gene>
    <name evidence="3" type="ORF">GCM10009039_27650</name>
</gene>
<evidence type="ECO:0000313" key="4">
    <source>
        <dbReference type="Proteomes" id="UP000607197"/>
    </source>
</evidence>
<reference evidence="3" key="1">
    <citation type="journal article" date="2014" name="Int. J. Syst. Evol. Microbiol.">
        <title>Complete genome sequence of Corynebacterium casei LMG S-19264T (=DSM 44701T), isolated from a smear-ripened cheese.</title>
        <authorList>
            <consortium name="US DOE Joint Genome Institute (JGI-PGF)"/>
            <person name="Walter F."/>
            <person name="Albersmeier A."/>
            <person name="Kalinowski J."/>
            <person name="Ruckert C."/>
        </authorList>
    </citation>
    <scope>NUCLEOTIDE SEQUENCE</scope>
    <source>
        <strain evidence="3">JCM 19596</strain>
    </source>
</reference>
<evidence type="ECO:0000256" key="2">
    <source>
        <dbReference type="SAM" id="Phobius"/>
    </source>
</evidence>
<evidence type="ECO:0000256" key="1">
    <source>
        <dbReference type="SAM" id="MobiDB-lite"/>
    </source>
</evidence>
<dbReference type="RefSeq" id="WP_188979951.1">
    <property type="nucleotide sequence ID" value="NZ_BMPG01000004.1"/>
</dbReference>
<protein>
    <submittedName>
        <fullName evidence="3">Uncharacterized protein</fullName>
    </submittedName>
</protein>
<keyword evidence="2" id="KW-1133">Transmembrane helix</keyword>
<keyword evidence="2" id="KW-0812">Transmembrane</keyword>
<proteinExistence type="predicted"/>
<comment type="caution">
    <text evidence="3">The sequence shown here is derived from an EMBL/GenBank/DDBJ whole genome shotgun (WGS) entry which is preliminary data.</text>
</comment>
<dbReference type="AlphaFoldDB" id="A0A830FLQ5"/>